<organism evidence="1 2">
    <name type="scientific">Paraburkholderia ribeironis</name>
    <dbReference type="NCBI Taxonomy" id="1247936"/>
    <lineage>
        <taxon>Bacteria</taxon>
        <taxon>Pseudomonadati</taxon>
        <taxon>Pseudomonadota</taxon>
        <taxon>Betaproteobacteria</taxon>
        <taxon>Burkholderiales</taxon>
        <taxon>Burkholderiaceae</taxon>
        <taxon>Paraburkholderia</taxon>
    </lineage>
</organism>
<name>A0A1N7RN72_9BURK</name>
<dbReference type="AlphaFoldDB" id="A0A1N7RN72"/>
<accession>A0A1N7RN72</accession>
<reference evidence="1 2" key="1">
    <citation type="submission" date="2016-12" db="EMBL/GenBank/DDBJ databases">
        <authorList>
            <person name="Song W.-J."/>
            <person name="Kurnit D.M."/>
        </authorList>
    </citation>
    <scope>NUCLEOTIDE SEQUENCE [LARGE SCALE GENOMIC DNA]</scope>
    <source>
        <strain evidence="1 2">STM7296</strain>
    </source>
</reference>
<evidence type="ECO:0000313" key="2">
    <source>
        <dbReference type="Proteomes" id="UP000187012"/>
    </source>
</evidence>
<evidence type="ECO:0000313" key="1">
    <source>
        <dbReference type="EMBL" id="SIT36552.1"/>
    </source>
</evidence>
<protein>
    <submittedName>
        <fullName evidence="1">Uncharacterized protein</fullName>
    </submittedName>
</protein>
<gene>
    <name evidence="1" type="ORF">BN2475_90080</name>
</gene>
<sequence>MTNPFAAGPLTLGYPALVSLRNMLNARVSSRRNLIWENQRRAFGPIWENRGHAVGPLLTRKTFQVSINISNS</sequence>
<proteinExistence type="predicted"/>
<keyword evidence="2" id="KW-1185">Reference proteome</keyword>
<dbReference type="STRING" id="1247936.BN2475_90080"/>
<dbReference type="Proteomes" id="UP000187012">
    <property type="component" value="Unassembled WGS sequence"/>
</dbReference>
<dbReference type="EMBL" id="CYGX02000009">
    <property type="protein sequence ID" value="SIT36552.1"/>
    <property type="molecule type" value="Genomic_DNA"/>
</dbReference>